<dbReference type="SUPFAM" id="SSF57903">
    <property type="entry name" value="FYVE/PHD zinc finger"/>
    <property type="match status" value="2"/>
</dbReference>
<evidence type="ECO:0000259" key="7">
    <source>
        <dbReference type="PROSITE" id="PS50016"/>
    </source>
</evidence>
<evidence type="ECO:0000313" key="8">
    <source>
        <dbReference type="EMBL" id="VUZ51343.1"/>
    </source>
</evidence>
<dbReference type="InterPro" id="IPR008984">
    <property type="entry name" value="SMAD_FHA_dom_sf"/>
</dbReference>
<dbReference type="AlphaFoldDB" id="A0A564YXA1"/>
<dbReference type="GO" id="GO:0070822">
    <property type="term" value="C:Sin3-type complex"/>
    <property type="evidence" value="ECO:0007669"/>
    <property type="project" value="TreeGrafter"/>
</dbReference>
<evidence type="ECO:0008006" key="10">
    <source>
        <dbReference type="Google" id="ProtNLM"/>
    </source>
</evidence>
<evidence type="ECO:0000256" key="2">
    <source>
        <dbReference type="ARBA" id="ARBA00022771"/>
    </source>
</evidence>
<dbReference type="PROSITE" id="PS01359">
    <property type="entry name" value="ZF_PHD_1"/>
    <property type="match status" value="1"/>
</dbReference>
<dbReference type="Proteomes" id="UP000321570">
    <property type="component" value="Unassembled WGS sequence"/>
</dbReference>
<evidence type="ECO:0000256" key="3">
    <source>
        <dbReference type="ARBA" id="ARBA00022833"/>
    </source>
</evidence>
<feature type="region of interest" description="Disordered" evidence="5">
    <location>
        <begin position="404"/>
        <end position="426"/>
    </location>
</feature>
<evidence type="ECO:0000256" key="4">
    <source>
        <dbReference type="PROSITE-ProRule" id="PRU00146"/>
    </source>
</evidence>
<gene>
    <name evidence="8" type="ORF">WMSIL1_LOCUS10073</name>
</gene>
<dbReference type="PROSITE" id="PS50006">
    <property type="entry name" value="FHA_DOMAIN"/>
    <property type="match status" value="1"/>
</dbReference>
<dbReference type="GO" id="GO:0008270">
    <property type="term" value="F:zinc ion binding"/>
    <property type="evidence" value="ECO:0007669"/>
    <property type="project" value="UniProtKB-KW"/>
</dbReference>
<feature type="domain" description="PHD-type" evidence="7">
    <location>
        <begin position="73"/>
        <end position="123"/>
    </location>
</feature>
<dbReference type="InterPro" id="IPR000253">
    <property type="entry name" value="FHA_dom"/>
</dbReference>
<protein>
    <recommendedName>
        <fullName evidence="10">PHD finger protein 12</fullName>
    </recommendedName>
</protein>
<dbReference type="SUPFAM" id="SSF49879">
    <property type="entry name" value="SMAD/FHA domain"/>
    <property type="match status" value="1"/>
</dbReference>
<dbReference type="EMBL" id="CABIJS010000443">
    <property type="protein sequence ID" value="VUZ51343.1"/>
    <property type="molecule type" value="Genomic_DNA"/>
</dbReference>
<dbReference type="PANTHER" id="PTHR46309">
    <property type="entry name" value="PHD FINGER PROTEIN 12"/>
    <property type="match status" value="1"/>
</dbReference>
<dbReference type="CDD" id="cd15533">
    <property type="entry name" value="PHD1_PHF12"/>
    <property type="match status" value="1"/>
</dbReference>
<dbReference type="SMART" id="SM00249">
    <property type="entry name" value="PHD"/>
    <property type="match status" value="2"/>
</dbReference>
<dbReference type="CDD" id="cd15534">
    <property type="entry name" value="PHD2_PHF12_Rco1"/>
    <property type="match status" value="1"/>
</dbReference>
<dbReference type="InterPro" id="IPR001965">
    <property type="entry name" value="Znf_PHD"/>
</dbReference>
<keyword evidence="9" id="KW-1185">Reference proteome</keyword>
<proteinExistence type="predicted"/>
<dbReference type="Gene3D" id="3.30.40.10">
    <property type="entry name" value="Zinc/RING finger domain, C3HC4 (zinc finger)"/>
    <property type="match status" value="1"/>
</dbReference>
<evidence type="ECO:0000259" key="6">
    <source>
        <dbReference type="PROSITE" id="PS50006"/>
    </source>
</evidence>
<dbReference type="InterPro" id="IPR042163">
    <property type="entry name" value="PHF12"/>
</dbReference>
<dbReference type="PROSITE" id="PS50016">
    <property type="entry name" value="ZF_PHD_2"/>
    <property type="match status" value="1"/>
</dbReference>
<reference evidence="8 9" key="1">
    <citation type="submission" date="2019-07" db="EMBL/GenBank/DDBJ databases">
        <authorList>
            <person name="Jastrzebski P J."/>
            <person name="Paukszto L."/>
            <person name="Jastrzebski P J."/>
        </authorList>
    </citation>
    <scope>NUCLEOTIDE SEQUENCE [LARGE SCALE GENOMIC DNA]</scope>
    <source>
        <strain evidence="8 9">WMS-il1</strain>
    </source>
</reference>
<keyword evidence="1" id="KW-0479">Metal-binding</keyword>
<name>A0A564YXA1_HYMDI</name>
<evidence type="ECO:0000256" key="1">
    <source>
        <dbReference type="ARBA" id="ARBA00022723"/>
    </source>
</evidence>
<dbReference type="Pfam" id="PF00628">
    <property type="entry name" value="PHD"/>
    <property type="match status" value="2"/>
</dbReference>
<accession>A0A564YXA1</accession>
<dbReference type="GO" id="GO:0003714">
    <property type="term" value="F:transcription corepressor activity"/>
    <property type="evidence" value="ECO:0007669"/>
    <property type="project" value="InterPro"/>
</dbReference>
<sequence length="741" mass="83190">MSDHEAILEKLQKIFAPPTAESLGKKALAGIPLAPRTKRQSGCNQDAGISSVSKVVDAYQDDPSWRKPRPNTHDYCDSCNCTEGDRLVCDRCPASFHLECLDPPMDPQSAPTGIWYCHRCTMLAKEEEVQERESNASANGEAKKDRKKSRQNANEDVHSPLNFFMKVNKYWRMQNPKEFSLPKELIPGIKLPGSYKSRAERKANPIIEMENGYIPNPVRRCYNCAETCMKRPLLPCDYCTACFHLECLNPPMTSFPPRSDYWMCPLHAEHVVDKCLVPSIRLSDRIRAWNQLAVTDPDAPMEVVPNNPLGGASHEIHFTMEDEKAIISGFLKQVTKRKLEANAAKEVLGEALKPRPIPPTLKATSPFACKPIVVPNAVKELYKNPVHRLPRPNEIFRSRRSLLKSHPRKNSNPTVVSTDHSEQPLPATREEQNAFIRGLLEFYIRENRKLSGAISASEMAPNHIDDEETASKPLTINSDESSFESMPTGLKRKIVDVLKEIDNHITSDRSKAPKDLVEQEAKRLPVLVGCPVKFSDGPIPSCRAALIPCAGTRGPIVAMTNRQLTIGTGPGCHLDLSNYRINSLPPCPKISSHHASLFYDEYSRQFELLNYSEFGSTIDCIPFNNDYSVKPREQTEASRVLSRARRIAEDMENSDSSTPKRLKLDAPSRIEAIHRCIDDDRSATEFGWEGSAVLHHGSVLRFGCYTFTFSIVEWFYSAIGSPQISKKFYADKTAKTDAVKQ</sequence>
<evidence type="ECO:0000313" key="9">
    <source>
        <dbReference type="Proteomes" id="UP000321570"/>
    </source>
</evidence>
<dbReference type="InterPro" id="IPR019787">
    <property type="entry name" value="Znf_PHD-finger"/>
</dbReference>
<dbReference type="InterPro" id="IPR011011">
    <property type="entry name" value="Znf_FYVE_PHD"/>
</dbReference>
<dbReference type="Gene3D" id="2.30.30.1150">
    <property type="match status" value="1"/>
</dbReference>
<dbReference type="InterPro" id="IPR019786">
    <property type="entry name" value="Zinc_finger_PHD-type_CS"/>
</dbReference>
<keyword evidence="3" id="KW-0862">Zinc</keyword>
<feature type="domain" description="FHA" evidence="6">
    <location>
        <begin position="564"/>
        <end position="623"/>
    </location>
</feature>
<dbReference type="InterPro" id="IPR013083">
    <property type="entry name" value="Znf_RING/FYVE/PHD"/>
</dbReference>
<dbReference type="GO" id="GO:0000122">
    <property type="term" value="P:negative regulation of transcription by RNA polymerase II"/>
    <property type="evidence" value="ECO:0007669"/>
    <property type="project" value="TreeGrafter"/>
</dbReference>
<keyword evidence="2 4" id="KW-0863">Zinc-finger</keyword>
<dbReference type="PANTHER" id="PTHR46309:SF1">
    <property type="entry name" value="PHD FINGER PROTEIN 12"/>
    <property type="match status" value="1"/>
</dbReference>
<feature type="region of interest" description="Disordered" evidence="5">
    <location>
        <begin position="130"/>
        <end position="155"/>
    </location>
</feature>
<evidence type="ECO:0000256" key="5">
    <source>
        <dbReference type="SAM" id="MobiDB-lite"/>
    </source>
</evidence>
<organism evidence="8 9">
    <name type="scientific">Hymenolepis diminuta</name>
    <name type="common">Rat tapeworm</name>
    <dbReference type="NCBI Taxonomy" id="6216"/>
    <lineage>
        <taxon>Eukaryota</taxon>
        <taxon>Metazoa</taxon>
        <taxon>Spiralia</taxon>
        <taxon>Lophotrochozoa</taxon>
        <taxon>Platyhelminthes</taxon>
        <taxon>Cestoda</taxon>
        <taxon>Eucestoda</taxon>
        <taxon>Cyclophyllidea</taxon>
        <taxon>Hymenolepididae</taxon>
        <taxon>Hymenolepis</taxon>
    </lineage>
</organism>